<evidence type="ECO:0000313" key="2">
    <source>
        <dbReference type="Proteomes" id="UP000294901"/>
    </source>
</evidence>
<proteinExistence type="predicted"/>
<evidence type="ECO:0000313" key="1">
    <source>
        <dbReference type="EMBL" id="TDO36596.1"/>
    </source>
</evidence>
<dbReference type="Proteomes" id="UP000294901">
    <property type="component" value="Unassembled WGS sequence"/>
</dbReference>
<organism evidence="1 2">
    <name type="scientific">Paractinoplanes brasiliensis</name>
    <dbReference type="NCBI Taxonomy" id="52695"/>
    <lineage>
        <taxon>Bacteria</taxon>
        <taxon>Bacillati</taxon>
        <taxon>Actinomycetota</taxon>
        <taxon>Actinomycetes</taxon>
        <taxon>Micromonosporales</taxon>
        <taxon>Micromonosporaceae</taxon>
        <taxon>Paractinoplanes</taxon>
    </lineage>
</organism>
<accession>A0A4R6JP94</accession>
<gene>
    <name evidence="1" type="ORF">C8E87_0174</name>
</gene>
<keyword evidence="2" id="KW-1185">Reference proteome</keyword>
<reference evidence="1 2" key="1">
    <citation type="submission" date="2019-03" db="EMBL/GenBank/DDBJ databases">
        <title>Sequencing the genomes of 1000 actinobacteria strains.</title>
        <authorList>
            <person name="Klenk H.-P."/>
        </authorList>
    </citation>
    <scope>NUCLEOTIDE SEQUENCE [LARGE SCALE GENOMIC DNA]</scope>
    <source>
        <strain evidence="1 2">DSM 43805</strain>
    </source>
</reference>
<dbReference type="AlphaFoldDB" id="A0A4R6JP94"/>
<sequence length="59" mass="6482">MWYINSVIETAASSDMDMYSRIVRLGRRRSENPGGVLHPPRVLLGRAGGAAGRVSFRPP</sequence>
<comment type="caution">
    <text evidence="1">The sequence shown here is derived from an EMBL/GenBank/DDBJ whole genome shotgun (WGS) entry which is preliminary data.</text>
</comment>
<dbReference type="EMBL" id="SNWR01000001">
    <property type="protein sequence ID" value="TDO36596.1"/>
    <property type="molecule type" value="Genomic_DNA"/>
</dbReference>
<protein>
    <submittedName>
        <fullName evidence="1">Uncharacterized protein</fullName>
    </submittedName>
</protein>
<name>A0A4R6JP94_9ACTN</name>